<dbReference type="AlphaFoldDB" id="A0A4P9X830"/>
<dbReference type="Proteomes" id="UP000274922">
    <property type="component" value="Unassembled WGS sequence"/>
</dbReference>
<dbReference type="EMBL" id="ML014184">
    <property type="protein sequence ID" value="RKP01131.1"/>
    <property type="molecule type" value="Genomic_DNA"/>
</dbReference>
<proteinExistence type="predicted"/>
<evidence type="ECO:0000313" key="2">
    <source>
        <dbReference type="EMBL" id="RKP01131.1"/>
    </source>
</evidence>
<gene>
    <name evidence="2" type="ORF">CXG81DRAFT_26190</name>
</gene>
<feature type="compositionally biased region" description="Basic and acidic residues" evidence="1">
    <location>
        <begin position="211"/>
        <end position="222"/>
    </location>
</feature>
<protein>
    <submittedName>
        <fullName evidence="2">Uncharacterized protein</fullName>
    </submittedName>
</protein>
<sequence length="343" mass="37777">MAAAAARCPVDTGRPAAPTGATWIENSPNEIARLQADQARQQRVARLCAVRAAAKQEAAARRQKARAAVAEQWSEILSAEESRWREAQQREVERLRAEWLASESAFGRAHLDAMQGEHQYDVRLQQERAAWTARAHLENGRSTDAAAAMDAATLTRMAPRLTRLAHQSQAREAADVRARQVVAAWQRAAPLRATAPQNALDADAATPGRTVPRERRHPFSYDDSHFHRDYLVVRAEPGVPARNAAEAAAAAAAATARQQARQQARAAAAAQRTAARYADAAAADAMQRARDQMLRDLEQIARMDRARRNTATRALAHAKPANRPAELETVFERTFHPRSSWPP</sequence>
<evidence type="ECO:0000256" key="1">
    <source>
        <dbReference type="SAM" id="MobiDB-lite"/>
    </source>
</evidence>
<evidence type="ECO:0000313" key="3">
    <source>
        <dbReference type="Proteomes" id="UP000274922"/>
    </source>
</evidence>
<organism evidence="2 3">
    <name type="scientific">Caulochytrium protostelioides</name>
    <dbReference type="NCBI Taxonomy" id="1555241"/>
    <lineage>
        <taxon>Eukaryota</taxon>
        <taxon>Fungi</taxon>
        <taxon>Fungi incertae sedis</taxon>
        <taxon>Chytridiomycota</taxon>
        <taxon>Chytridiomycota incertae sedis</taxon>
        <taxon>Chytridiomycetes</taxon>
        <taxon>Caulochytriales</taxon>
        <taxon>Caulochytriaceae</taxon>
        <taxon>Caulochytrium</taxon>
    </lineage>
</organism>
<reference evidence="3" key="1">
    <citation type="journal article" date="2018" name="Nat. Microbiol.">
        <title>Leveraging single-cell genomics to expand the fungal tree of life.</title>
        <authorList>
            <person name="Ahrendt S.R."/>
            <person name="Quandt C.A."/>
            <person name="Ciobanu D."/>
            <person name="Clum A."/>
            <person name="Salamov A."/>
            <person name="Andreopoulos B."/>
            <person name="Cheng J.F."/>
            <person name="Woyke T."/>
            <person name="Pelin A."/>
            <person name="Henrissat B."/>
            <person name="Reynolds N.K."/>
            <person name="Benny G.L."/>
            <person name="Smith M.E."/>
            <person name="James T.Y."/>
            <person name="Grigoriev I.V."/>
        </authorList>
    </citation>
    <scope>NUCLEOTIDE SEQUENCE [LARGE SCALE GENOMIC DNA]</scope>
    <source>
        <strain evidence="3">ATCC 52028</strain>
    </source>
</reference>
<keyword evidence="3" id="KW-1185">Reference proteome</keyword>
<dbReference type="STRING" id="1555241.A0A4P9X830"/>
<feature type="region of interest" description="Disordered" evidence="1">
    <location>
        <begin position="195"/>
        <end position="222"/>
    </location>
</feature>
<feature type="region of interest" description="Disordered" evidence="1">
    <location>
        <begin position="1"/>
        <end position="23"/>
    </location>
</feature>
<accession>A0A4P9X830</accession>
<name>A0A4P9X830_9FUNG</name>